<organism evidence="1 2">
    <name type="scientific">Catenuloplanes atrovinosus</name>
    <dbReference type="NCBI Taxonomy" id="137266"/>
    <lineage>
        <taxon>Bacteria</taxon>
        <taxon>Bacillati</taxon>
        <taxon>Actinomycetota</taxon>
        <taxon>Actinomycetes</taxon>
        <taxon>Micromonosporales</taxon>
        <taxon>Micromonosporaceae</taxon>
        <taxon>Catenuloplanes</taxon>
    </lineage>
</organism>
<reference evidence="1" key="1">
    <citation type="submission" date="2023-07" db="EMBL/GenBank/DDBJ databases">
        <title>Sequencing the genomes of 1000 actinobacteria strains.</title>
        <authorList>
            <person name="Klenk H.-P."/>
        </authorList>
    </citation>
    <scope>NUCLEOTIDE SEQUENCE</scope>
    <source>
        <strain evidence="1">DSM 44707</strain>
    </source>
</reference>
<dbReference type="PANTHER" id="PTHR36221">
    <property type="entry name" value="DUF742 DOMAIN-CONTAINING PROTEIN"/>
    <property type="match status" value="1"/>
</dbReference>
<comment type="caution">
    <text evidence="1">The sequence shown here is derived from an EMBL/GenBank/DDBJ whole genome shotgun (WGS) entry which is preliminary data.</text>
</comment>
<accession>A0AAE3YTE6</accession>
<gene>
    <name evidence="1" type="ORF">J2S41_004329</name>
</gene>
<evidence type="ECO:0000313" key="1">
    <source>
        <dbReference type="EMBL" id="MDR7277551.1"/>
    </source>
</evidence>
<proteinExistence type="predicted"/>
<dbReference type="Pfam" id="PF05331">
    <property type="entry name" value="DUF742"/>
    <property type="match status" value="1"/>
</dbReference>
<evidence type="ECO:0000313" key="2">
    <source>
        <dbReference type="Proteomes" id="UP001183643"/>
    </source>
</evidence>
<dbReference type="InterPro" id="IPR007995">
    <property type="entry name" value="DUF742"/>
</dbReference>
<name>A0AAE3YTE6_9ACTN</name>
<keyword evidence="2" id="KW-1185">Reference proteome</keyword>
<protein>
    <recommendedName>
        <fullName evidence="3">DUF742 domain-containing protein</fullName>
    </recommendedName>
</protein>
<dbReference type="PANTHER" id="PTHR36221:SF1">
    <property type="entry name" value="DUF742 DOMAIN-CONTAINING PROTEIN"/>
    <property type="match status" value="1"/>
</dbReference>
<evidence type="ECO:0008006" key="3">
    <source>
        <dbReference type="Google" id="ProtNLM"/>
    </source>
</evidence>
<dbReference type="EMBL" id="JAVDYB010000001">
    <property type="protein sequence ID" value="MDR7277551.1"/>
    <property type="molecule type" value="Genomic_DNA"/>
</dbReference>
<dbReference type="Proteomes" id="UP001183643">
    <property type="component" value="Unassembled WGS sequence"/>
</dbReference>
<dbReference type="RefSeq" id="WP_310369918.1">
    <property type="nucleotide sequence ID" value="NZ_JAVDYB010000001.1"/>
</dbReference>
<dbReference type="AlphaFoldDB" id="A0AAE3YTE6"/>
<sequence>MPDETWYGDDGEPGGRLVPLYMLVNGRTTPRNTSLNLATQVTALPVDTSALEPEYREIIACCTGWISVAELAAYLNKQLTVVKLLVDVLLERGFLALGDPAERTVTDYRLLETILDRLQRL</sequence>